<evidence type="ECO:0000256" key="1">
    <source>
        <dbReference type="SAM" id="MobiDB-lite"/>
    </source>
</evidence>
<feature type="non-terminal residue" evidence="2">
    <location>
        <position position="1"/>
    </location>
</feature>
<keyword evidence="3" id="KW-1185">Reference proteome</keyword>
<dbReference type="EMBL" id="GL440451">
    <property type="protein sequence ID" value="EFN65843.1"/>
    <property type="molecule type" value="Genomic_DNA"/>
</dbReference>
<feature type="region of interest" description="Disordered" evidence="1">
    <location>
        <begin position="1"/>
        <end position="25"/>
    </location>
</feature>
<reference evidence="2 3" key="1">
    <citation type="journal article" date="2010" name="Science">
        <title>Genomic comparison of the ants Camponotus floridanus and Harpegnathos saltator.</title>
        <authorList>
            <person name="Bonasio R."/>
            <person name="Zhang G."/>
            <person name="Ye C."/>
            <person name="Mutti N.S."/>
            <person name="Fang X."/>
            <person name="Qin N."/>
            <person name="Donahue G."/>
            <person name="Yang P."/>
            <person name="Li Q."/>
            <person name="Li C."/>
            <person name="Zhang P."/>
            <person name="Huang Z."/>
            <person name="Berger S.L."/>
            <person name="Reinberg D."/>
            <person name="Wang J."/>
            <person name="Liebig J."/>
        </authorList>
    </citation>
    <scope>NUCLEOTIDE SEQUENCE [LARGE SCALE GENOMIC DNA]</scope>
    <source>
        <strain evidence="3">C129</strain>
    </source>
</reference>
<protein>
    <submittedName>
        <fullName evidence="2">Uncharacterized protein</fullName>
    </submittedName>
</protein>
<dbReference type="InParanoid" id="E2AL40"/>
<dbReference type="Proteomes" id="UP000000311">
    <property type="component" value="Unassembled WGS sequence"/>
</dbReference>
<evidence type="ECO:0000313" key="2">
    <source>
        <dbReference type="EMBL" id="EFN65843.1"/>
    </source>
</evidence>
<proteinExistence type="predicted"/>
<sequence length="43" mass="5067">FRETDSYRRRSGQDHPHETSNRDDRAIVRQAIQNRSVSARIIA</sequence>
<evidence type="ECO:0000313" key="3">
    <source>
        <dbReference type="Proteomes" id="UP000000311"/>
    </source>
</evidence>
<dbReference type="AlphaFoldDB" id="E2AL40"/>
<gene>
    <name evidence="2" type="ORF">EAG_02384</name>
</gene>
<feature type="non-terminal residue" evidence="2">
    <location>
        <position position="43"/>
    </location>
</feature>
<name>E2AL40_CAMFO</name>
<accession>E2AL40</accession>
<organism evidence="3">
    <name type="scientific">Camponotus floridanus</name>
    <name type="common">Florida carpenter ant</name>
    <dbReference type="NCBI Taxonomy" id="104421"/>
    <lineage>
        <taxon>Eukaryota</taxon>
        <taxon>Metazoa</taxon>
        <taxon>Ecdysozoa</taxon>
        <taxon>Arthropoda</taxon>
        <taxon>Hexapoda</taxon>
        <taxon>Insecta</taxon>
        <taxon>Pterygota</taxon>
        <taxon>Neoptera</taxon>
        <taxon>Endopterygota</taxon>
        <taxon>Hymenoptera</taxon>
        <taxon>Apocrita</taxon>
        <taxon>Aculeata</taxon>
        <taxon>Formicoidea</taxon>
        <taxon>Formicidae</taxon>
        <taxon>Formicinae</taxon>
        <taxon>Camponotus</taxon>
    </lineage>
</organism>